<proteinExistence type="predicted"/>
<reference evidence="1" key="2">
    <citation type="submission" date="2020-09" db="EMBL/GenBank/DDBJ databases">
        <authorList>
            <person name="Sun Q."/>
            <person name="Zhou Y."/>
        </authorList>
    </citation>
    <scope>NUCLEOTIDE SEQUENCE</scope>
    <source>
        <strain evidence="1">CGMCC 1.15493</strain>
    </source>
</reference>
<protein>
    <submittedName>
        <fullName evidence="1">Uncharacterized protein</fullName>
    </submittedName>
</protein>
<reference evidence="1" key="1">
    <citation type="journal article" date="2014" name="Int. J. Syst. Evol. Microbiol.">
        <title>Complete genome sequence of Corynebacterium casei LMG S-19264T (=DSM 44701T), isolated from a smear-ripened cheese.</title>
        <authorList>
            <consortium name="US DOE Joint Genome Institute (JGI-PGF)"/>
            <person name="Walter F."/>
            <person name="Albersmeier A."/>
            <person name="Kalinowski J."/>
            <person name="Ruckert C."/>
        </authorList>
    </citation>
    <scope>NUCLEOTIDE SEQUENCE</scope>
    <source>
        <strain evidence="1">CGMCC 1.15493</strain>
    </source>
</reference>
<evidence type="ECO:0000313" key="2">
    <source>
        <dbReference type="Proteomes" id="UP000613160"/>
    </source>
</evidence>
<keyword evidence="2" id="KW-1185">Reference proteome</keyword>
<comment type="caution">
    <text evidence="1">The sequence shown here is derived from an EMBL/GenBank/DDBJ whole genome shotgun (WGS) entry which is preliminary data.</text>
</comment>
<gene>
    <name evidence="1" type="ORF">GCM10011335_28980</name>
</gene>
<dbReference type="EMBL" id="BMJJ01000006">
    <property type="protein sequence ID" value="GGD24259.1"/>
    <property type="molecule type" value="Genomic_DNA"/>
</dbReference>
<sequence>MNVKMIGEALDAGWTVTVYCAYGRREGLKSIRECRHRHDIDLPTLVWTRGRGMTLAMLPERMRCPRCGSRRVRLVFTPPDGRTIAAA</sequence>
<dbReference type="Proteomes" id="UP000613160">
    <property type="component" value="Unassembled WGS sequence"/>
</dbReference>
<name>A0A916XZW1_9HYPH</name>
<evidence type="ECO:0000313" key="1">
    <source>
        <dbReference type="EMBL" id="GGD24259.1"/>
    </source>
</evidence>
<dbReference type="AlphaFoldDB" id="A0A916XZW1"/>
<organism evidence="1 2">
    <name type="scientific">Aureimonas glaciei</name>
    <dbReference type="NCBI Taxonomy" id="1776957"/>
    <lineage>
        <taxon>Bacteria</taxon>
        <taxon>Pseudomonadati</taxon>
        <taxon>Pseudomonadota</taxon>
        <taxon>Alphaproteobacteria</taxon>
        <taxon>Hyphomicrobiales</taxon>
        <taxon>Aurantimonadaceae</taxon>
        <taxon>Aureimonas</taxon>
    </lineage>
</organism>
<accession>A0A916XZW1</accession>